<dbReference type="RefSeq" id="YP_003104797.1">
    <property type="nucleotide sequence ID" value="NC_013117.1"/>
</dbReference>
<name>C6ZD98_9PAPI</name>
<gene>
    <name evidence="1" type="primary">E6</name>
</gene>
<dbReference type="GeneID" id="8319542"/>
<dbReference type="EMBL" id="EU188799">
    <property type="protein sequence ID" value="ABX61084.1"/>
    <property type="molecule type" value="Genomic_DNA"/>
</dbReference>
<dbReference type="KEGG" id="vg:8319542"/>
<dbReference type="Proteomes" id="UP000052082">
    <property type="component" value="Segment"/>
</dbReference>
<accession>C6ZD98</accession>
<dbReference type="Gene3D" id="3.30.240.40">
    <property type="entry name" value="E6 early regulatory protein"/>
    <property type="match status" value="1"/>
</dbReference>
<dbReference type="InterPro" id="IPR038575">
    <property type="entry name" value="E6_sf"/>
</dbReference>
<keyword evidence="2" id="KW-1185">Reference proteome</keyword>
<sequence length="82" mass="9242">MSIPIPYTLSQVCKTAGKNLSEITIRCRYCSGVLSVLEILQVEEEAAETRDRLYPGFWARQKGQGIQWVSTCAKCRLFLTNA</sequence>
<dbReference type="SMR" id="C6ZD98"/>
<dbReference type="SUPFAM" id="SSF161229">
    <property type="entry name" value="E6 C-terminal domain-like"/>
    <property type="match status" value="1"/>
</dbReference>
<protein>
    <submittedName>
        <fullName evidence="1">Putative E6 protein</fullName>
    </submittedName>
</protein>
<proteinExistence type="predicted"/>
<evidence type="ECO:0000313" key="2">
    <source>
        <dbReference type="Proteomes" id="UP000052082"/>
    </source>
</evidence>
<reference evidence="1 2" key="1">
    <citation type="journal article" date="2009" name="J. Virol.">
        <title>Identification of unusual E6 and E7 proteins within avian papillomaviruses: cellular localization, biophysical characterization, and phylogenetic analysis.</title>
        <authorList>
            <person name="Van Doorslaer K."/>
            <person name="Ould M'hamed Ould Sidi A."/>
            <person name="Zanier K."/>
            <person name="Rybin V."/>
            <person name="Deryckere F."/>
            <person name="Rector A."/>
            <person name="Burk R.D."/>
            <person name="Lienau E.K."/>
            <person name="van Ranst M."/>
            <person name="Trave G."/>
        </authorList>
    </citation>
    <scope>NUCLEOTIDE SEQUENCE [LARGE SCALE GENOMIC DNA]</scope>
</reference>
<organism evidence="1 2">
    <name type="scientific">Francolinus leucoscepus papillomavirus 1</name>
    <dbReference type="NCBI Taxonomy" id="485362"/>
    <lineage>
        <taxon>Viruses</taxon>
        <taxon>Monodnaviria</taxon>
        <taxon>Shotokuvirae</taxon>
        <taxon>Cossaviricota</taxon>
        <taxon>Papovaviricetes</taxon>
        <taxon>Zurhausenvirales</taxon>
        <taxon>Papillomaviridae</taxon>
        <taxon>Firstpapillomavirinae</taxon>
        <taxon>Dyoepsilonpapillomavirus</taxon>
        <taxon>Dyoepsilonpapillomavirus 1</taxon>
    </lineage>
</organism>
<evidence type="ECO:0000313" key="1">
    <source>
        <dbReference type="EMBL" id="ABX61084.1"/>
    </source>
</evidence>